<dbReference type="EMBL" id="ML769590">
    <property type="protein sequence ID" value="KAE9392688.1"/>
    <property type="molecule type" value="Genomic_DNA"/>
</dbReference>
<accession>A0A6A4H4T3</accession>
<name>A0A6A4H4T3_9AGAR</name>
<reference evidence="2" key="1">
    <citation type="journal article" date="2019" name="Environ. Microbiol.">
        <title>Fungal ecological strategies reflected in gene transcription - a case study of two litter decomposers.</title>
        <authorList>
            <person name="Barbi F."/>
            <person name="Kohler A."/>
            <person name="Barry K."/>
            <person name="Baskaran P."/>
            <person name="Daum C."/>
            <person name="Fauchery L."/>
            <person name="Ihrmark K."/>
            <person name="Kuo A."/>
            <person name="LaButti K."/>
            <person name="Lipzen A."/>
            <person name="Morin E."/>
            <person name="Grigoriev I.V."/>
            <person name="Henrissat B."/>
            <person name="Lindahl B."/>
            <person name="Martin F."/>
        </authorList>
    </citation>
    <scope>NUCLEOTIDE SEQUENCE</scope>
    <source>
        <strain evidence="2">JB14</strain>
    </source>
</reference>
<feature type="region of interest" description="Disordered" evidence="1">
    <location>
        <begin position="526"/>
        <end position="555"/>
    </location>
</feature>
<evidence type="ECO:0000313" key="3">
    <source>
        <dbReference type="Proteomes" id="UP000799118"/>
    </source>
</evidence>
<evidence type="ECO:0000256" key="1">
    <source>
        <dbReference type="SAM" id="MobiDB-lite"/>
    </source>
</evidence>
<organism evidence="2 3">
    <name type="scientific">Gymnopus androsaceus JB14</name>
    <dbReference type="NCBI Taxonomy" id="1447944"/>
    <lineage>
        <taxon>Eukaryota</taxon>
        <taxon>Fungi</taxon>
        <taxon>Dikarya</taxon>
        <taxon>Basidiomycota</taxon>
        <taxon>Agaricomycotina</taxon>
        <taxon>Agaricomycetes</taxon>
        <taxon>Agaricomycetidae</taxon>
        <taxon>Agaricales</taxon>
        <taxon>Marasmiineae</taxon>
        <taxon>Omphalotaceae</taxon>
        <taxon>Gymnopus</taxon>
    </lineage>
</organism>
<evidence type="ECO:0000313" key="2">
    <source>
        <dbReference type="EMBL" id="KAE9392688.1"/>
    </source>
</evidence>
<dbReference type="Pfam" id="PF18758">
    <property type="entry name" value="KDZ"/>
    <property type="match status" value="1"/>
</dbReference>
<feature type="compositionally biased region" description="Polar residues" evidence="1">
    <location>
        <begin position="526"/>
        <end position="545"/>
    </location>
</feature>
<dbReference type="AlphaFoldDB" id="A0A6A4H4T3"/>
<proteinExistence type="predicted"/>
<dbReference type="Proteomes" id="UP000799118">
    <property type="component" value="Unassembled WGS sequence"/>
</dbReference>
<dbReference type="OrthoDB" id="2505969at2759"/>
<keyword evidence="3" id="KW-1185">Reference proteome</keyword>
<protein>
    <submittedName>
        <fullName evidence="2">Uncharacterized protein</fullName>
    </submittedName>
</protein>
<gene>
    <name evidence="2" type="ORF">BT96DRAFT_944487</name>
</gene>
<sequence length="555" mass="63392">MNLSIRSDFQPNFSMEAFAKKSVIVVCCSCRAWPWTHSDNYCVLHSCRLAIELEDEASSLPSLHALSTDGIILPSALMAIGNVKSLTHVCLEKATSFLNKRREAPTCLRKEGADQGGEKRRGWIDREAEETLLDGGPMRTRSCKKKLKACSAKYPLAMVAKALKTFGVWWLLGYDIRCTFGITIENSSLGQEFKEKQCRTCQWDCEKYRNLTTMLHNNYVQALDIIENKLANETRHLQTLGSETEEDLHAATYVELLRKYRETNAAYENSGTNFCLHIPEDYQFLTKATSYNINLSETRKAETKRRFLSEQATKTLFEVVQMETVMGITCQWEPSNPEYTRAVEYVNTRKYHQALEHLHKLVVQHLFELHRMNLSNAAIQNAVKSYNTAALALKPPCDTLDWSKVSHYTFLDQFNILQDTWHSVFDQPWAKPINQTLMKQHHRIVHAWEEIVRCNIEIRRLHTSIINEGKHFNTVLQKLVDSPMLGPIADYINHCKAVNSLLLARIQQTHNLEGFTGNHTAGTWKGSSNDIVLQSPNDLHTNDPGSDNGEDVNDE</sequence>
<dbReference type="InterPro" id="IPR040521">
    <property type="entry name" value="KDZ"/>
</dbReference>